<evidence type="ECO:0000313" key="1">
    <source>
        <dbReference type="EMBL" id="RUT73563.1"/>
    </source>
</evidence>
<evidence type="ECO:0000313" key="2">
    <source>
        <dbReference type="Proteomes" id="UP000282985"/>
    </source>
</evidence>
<keyword evidence="2" id="KW-1185">Reference proteome</keyword>
<reference evidence="1 2" key="1">
    <citation type="submission" date="2018-11" db="EMBL/GenBank/DDBJ databases">
        <title>Parancylomarina longa gen. nov., sp. nov., isolated from sediments of southern Okinawa.</title>
        <authorList>
            <person name="Fu T."/>
        </authorList>
    </citation>
    <scope>NUCLEOTIDE SEQUENCE [LARGE SCALE GENOMIC DNA]</scope>
    <source>
        <strain evidence="1 2">T3-2 S1-C</strain>
    </source>
</reference>
<organism evidence="1 2">
    <name type="scientific">Ancylomarina longa</name>
    <dbReference type="NCBI Taxonomy" id="2487017"/>
    <lineage>
        <taxon>Bacteria</taxon>
        <taxon>Pseudomonadati</taxon>
        <taxon>Bacteroidota</taxon>
        <taxon>Bacteroidia</taxon>
        <taxon>Marinilabiliales</taxon>
        <taxon>Marinifilaceae</taxon>
        <taxon>Ancylomarina</taxon>
    </lineage>
</organism>
<dbReference type="Pfam" id="PF13573">
    <property type="entry name" value="SprB"/>
    <property type="match status" value="6"/>
</dbReference>
<proteinExistence type="predicted"/>
<dbReference type="InterPro" id="IPR013783">
    <property type="entry name" value="Ig-like_fold"/>
</dbReference>
<dbReference type="EMBL" id="RJJX01000019">
    <property type="protein sequence ID" value="RUT73563.1"/>
    <property type="molecule type" value="Genomic_DNA"/>
</dbReference>
<dbReference type="Pfam" id="PF13585">
    <property type="entry name" value="CHU_C"/>
    <property type="match status" value="1"/>
</dbReference>
<sequence>MKRYGARLLLLILFQFIFIITQARDFYWIGGSGNFNDIQHWSDQPGGKVNPDAQLPDKDDNVFFDQYSFPSPNANVVITNVARCANMYWGDVKNMPTLKTDDISDHYLVIYGGVTFNDKMIIDLDRPLYFRANTLGNIIDFGGNVFNGDFYFENNGGWRITSPLNLFDHDIYFNQGTLSIEANVSCGRILSENAVSRELYLNSSEITLQESGASVLYIQTENLNLYPGDSKIIISSNDSKIETFGTKRIEFYDVEFSGTSGTIETNAALASFNTVIFVQDGNLKGENDFQGLHFSEGHNYFIFSGGVQNVHGLFEAKGQCFAYINISGESMGGTIAADAVDLDYLKVQNIKADGAAIDFTANNSYDLGGNINWNFIPPAADDYTWTGAEDNNWGNPNNWNPNCVPSRINNVIIPGTSTVVIDVEAECKDLTISDNSSLSGSENLNIFGSLKAGDATWNLTGTTSFLGDASNTILINSTLPGSVIVDGNGTWTLSANCSIDNILELVSGNLISGGFDLSTGQFVSNSDFNRTLNINGSDVTITDGVSKAWDVEGSRFILLFANAKILFTTSGAELYTNVSDGVDYGSVQFNPIDSQVFLTNEGSSDPTFVDLTFNGNAKVIGNHQYEKLSFNQGKEYLFQAGSEQKILNKDGLNAMGTCSKYISFKGDGGIAYFDCDETSDFIQRVRIEDVSVKGGLIDNGNELVASQSIGVSGFTGWTFPNDLIGTVVKWTGAKDDDWFTADNWSTGCIPTRVDTVIFDEVNVINSKSVNISQKGKVAECKNMSWSNAALMEFSGDQPILIFGSLDLSGLTADHYYFSGDISFKSELAETVNTGLVKLQGDLNFEGNEQEDGTWKALSWTLKSDLNTDGSVFLRYGSLITENHDVKANTLFSNYAADHIRSLDLGTSTVQLEKMEISAEAFTLNAGASTIEFSNGGNLIISAGTESLIFNDVSFKDADGSAYLDVTADNVSFNDMVFQGNTFFRKPNNSKISFTANSIQMAVGKTYVFESGQTFILGNIIANGACEGTIDITGSRSDAAIFQAKGGVSNITVNSVNLLNINAEPTGVFVAKSSIDLGNTTGWDFQDESAGTDLFWVGGTGNWDDPNHWSTSSGDNPDGCVPTAKDNVFFDDGSFTDTEQTVFTGASDIRCKTMDWTGSEPARPNFEMGATDISGVYIYGSLIFNSEVSIDLSPMVNFYFRGTGNYQINTFGYIFPNIVEFDGKDGVWNLLDDVQIEGDCFIRYGKLITDGNNLECKSITSKGDNPRSLDIENSNVFINGKEDKSGRSVYFNLSNVYGDQVFELLSDNSTIKFTVDAELVILRSNISSISFNSLVFEKNGVLSGGSQSGTPPYYSSVKFGGNGEIIGRNQFGTLELARGFEYKLEEGRSYDMDYLLAEGSCFAPIYLHSDSDGDQTTVVAANNVTGQFLQLKDIKGDTSKGANYTATNSFDLGNVDGWITDGAIAPIALYWVGKGADDNWGNHENWSRSEDGSEEGCVPTLNDDVYFTQYSFLGSKLVEITADAQCHNIIWNDDIDPAANFKVNAKLQIGGSMDLSDNMSIDMQGKFEFIGDGKLDTKTVDFAAKTMNGDVVFQGAGQTWNWVSELITSGDLYIENGAVSTQGHDFTIGRFSSLSLDDFDAVRKFDMSGSLVTVTSDAITGWNMKMNTAGGLDFTATDSKITFPNGGGIFCATDTDVTFGFVDFYNNGVININGNGQGFFGSTRFLQKGEIFGDNTFTNLEFTLGYENNTIQGGKTITVINDLKMEGVRCSYIFLKSDTPGLIARIYKPAGTFKHIYNASFTDIQGSTGSGVDHPVHYKCEKINSSGFVEVTDPSGEDNPPSFEESFDQPREEWCSNVAVLDHVKRFPINSATTFQWYFSPDGTAGTYAELSGETNAVIEVSESGFYKVEVNYGLDNVAADGTVCQIVSVIEVSLRTISTVSLEITANNVKCFGQGDGRIVAGIANIQYPDYSFIWKDEAGSDVVSSTNTSTWESTALHLAPGKYSINVTDSKGCEFDTIVNVFDAYKLQIDDIATKDLTCYTVPTGEINIDASGGTGNLSYYLNDNLQTASNITGLFSGDYTVYVADENDCKTNEEAVLLNSNPKMEVNLNPKDLLCYQDNNGEFTPIVSGGVPDYQYAWTGPNGFTSSDINISGLPGGDYQLKLTDAANCLADTTHKLIEPEELTTNELVVEPTNCNGENSGEIFVEAKQGTPDYKYFLDDVESTDGIFSDLAPKNYTVKITDANNCVFNKEVEVTQPGKMGFLVDDIVFPTCEKTNDGIIRVSPYGGNSGYSFSWSGPDDYRSYSQNIENIQSGKYSLLITDKKNCSAVDTVALDLGLPLQLGLVVEQNVSVNGGNDGMLSIETIDGTAPYTFTVTGPGFTKNSPDNFDDHTYLIDNLVGGVYKVVATDASGCTTVEKSIIIEEPNALYAYIDQVKPVGCVGSSDGELKAITSDASGTYTYSWNGPSGYTGTGQTVSGLASGTYTVTVSGAGKTATASYDLMPADPILVSVTNYKDVTCSQAANGEIEISVDAGNADYQIEWTNGAGFLSSAKHILDLAPGTYFYKVITTPGCSVSGNQLISEPSELVLTVNPTDITDVGKRDGTVSASVTGGTKPYTIMVAGPNGYSYADVGNTSGNISINGLEMGIYEVSAIDANGCRIEESKKIHEPQKLLLYVNSSKNVTCPGGTDGEISIGVEGYSAPENVTYSWAGPHYFKSTDKDISDLSAGKYTLTIYDSAGDPGYEEQSIIVMVSEPEPLEVEYWKKDISCPGLTDGYINIHPKGGTPGYACLWTGSVASNTDEDQQNLAKGSYSVVITDQNSCVSKPVTIDIVEPQALTASVSDFKDPTCYGFENGWIHLDIANGTQPYSVNWDNYGSVTQNIEELEKGTYHYIVTDGNGCDYSGEKILNEPDSLIAQVNDATDVLCYGDGSGRALVDIQGGTPDYSVTWSDGQDSPEATDLKLGKYDVTVIDAQGCKDTSSVEIFEPEPLAMQVEVIRPTTYDSKDGSINVNITGGVLDYNIDWTDQDLNPYEGDKIDDLERGTYNLAITDKNNCPLDSTIVLEYLFERRIRIPKAFTPNNDGYNDYWDIDRIEFVQNLKIVIYDRWGKAVFKFSGTGNEYKGAPWRGADGNMKLPIGSYYYAVEVDEEKPMLGTVTILR</sequence>
<dbReference type="NCBIfam" id="TIGR04131">
    <property type="entry name" value="Bac_Flav_CTERM"/>
    <property type="match status" value="1"/>
</dbReference>
<dbReference type="OrthoDB" id="7794186at2"/>
<comment type="caution">
    <text evidence="1">The sequence shown here is derived from an EMBL/GenBank/DDBJ whole genome shotgun (WGS) entry which is preliminary data.</text>
</comment>
<dbReference type="Proteomes" id="UP000282985">
    <property type="component" value="Unassembled WGS sequence"/>
</dbReference>
<dbReference type="InterPro" id="IPR025667">
    <property type="entry name" value="SprB_repeat"/>
</dbReference>
<gene>
    <name evidence="1" type="ORF">DLK05_12720</name>
</gene>
<accession>A0A434AGP5</accession>
<name>A0A434AGP5_9BACT</name>
<dbReference type="Gene3D" id="2.60.40.740">
    <property type="match status" value="1"/>
</dbReference>
<dbReference type="RefSeq" id="WP_127344347.1">
    <property type="nucleotide sequence ID" value="NZ_RJJX01000019.1"/>
</dbReference>
<evidence type="ECO:0008006" key="3">
    <source>
        <dbReference type="Google" id="ProtNLM"/>
    </source>
</evidence>
<dbReference type="Gene3D" id="2.60.40.10">
    <property type="entry name" value="Immunoglobulins"/>
    <property type="match status" value="2"/>
</dbReference>
<protein>
    <recommendedName>
        <fullName evidence="3">T9SS C-terminal target domain-containing protein</fullName>
    </recommendedName>
</protein>
<dbReference type="InterPro" id="IPR026341">
    <property type="entry name" value="T9SS_type_B"/>
</dbReference>